<dbReference type="Pfam" id="PF00332">
    <property type="entry name" value="Glyco_hydro_17"/>
    <property type="match status" value="1"/>
</dbReference>
<evidence type="ECO:0000256" key="3">
    <source>
        <dbReference type="ARBA" id="ARBA00008773"/>
    </source>
</evidence>
<feature type="domain" description="X8" evidence="15">
    <location>
        <begin position="502"/>
        <end position="587"/>
    </location>
</feature>
<evidence type="ECO:0000259" key="15">
    <source>
        <dbReference type="SMART" id="SM00768"/>
    </source>
</evidence>
<keyword evidence="14" id="KW-0812">Transmembrane</keyword>
<keyword evidence="8" id="KW-1015">Disulfide bond</keyword>
<dbReference type="EMBL" id="CM017327">
    <property type="protein sequence ID" value="KAE8100222.1"/>
    <property type="molecule type" value="Genomic_DNA"/>
</dbReference>
<evidence type="ECO:0000256" key="4">
    <source>
        <dbReference type="ARBA" id="ARBA00012780"/>
    </source>
</evidence>
<feature type="domain" description="X8" evidence="15">
    <location>
        <begin position="396"/>
        <end position="481"/>
    </location>
</feature>
<keyword evidence="7" id="KW-0378">Hydrolase</keyword>
<dbReference type="Gene3D" id="1.20.58.1040">
    <property type="match status" value="2"/>
</dbReference>
<dbReference type="Pfam" id="PF07983">
    <property type="entry name" value="X8"/>
    <property type="match status" value="2"/>
</dbReference>
<dbReference type="GO" id="GO:0042973">
    <property type="term" value="F:glucan endo-1,3-beta-D-glucosidase activity"/>
    <property type="evidence" value="ECO:0007669"/>
    <property type="project" value="UniProtKB-EC"/>
</dbReference>
<dbReference type="GO" id="GO:0005975">
    <property type="term" value="P:carbohydrate metabolic process"/>
    <property type="evidence" value="ECO:0007669"/>
    <property type="project" value="InterPro"/>
</dbReference>
<evidence type="ECO:0000256" key="9">
    <source>
        <dbReference type="ARBA" id="ARBA00023295"/>
    </source>
</evidence>
<evidence type="ECO:0000256" key="6">
    <source>
        <dbReference type="ARBA" id="ARBA00022729"/>
    </source>
</evidence>
<keyword evidence="14" id="KW-1133">Transmembrane helix</keyword>
<evidence type="ECO:0000256" key="8">
    <source>
        <dbReference type="ARBA" id="ARBA00023157"/>
    </source>
</evidence>
<dbReference type="AlphaFoldDB" id="A0A5N6RL28"/>
<proteinExistence type="inferred from homology"/>
<dbReference type="Gene3D" id="3.20.20.80">
    <property type="entry name" value="Glycosidases"/>
    <property type="match status" value="1"/>
</dbReference>
<comment type="subcellular location">
    <subcellularLocation>
        <location evidence="2">Secreted</location>
    </subcellularLocation>
</comment>
<dbReference type="InterPro" id="IPR044965">
    <property type="entry name" value="Glyco_hydro_17_plant"/>
</dbReference>
<gene>
    <name evidence="16" type="ORF">FH972_018146</name>
</gene>
<evidence type="ECO:0000256" key="5">
    <source>
        <dbReference type="ARBA" id="ARBA00022525"/>
    </source>
</evidence>
<evidence type="ECO:0000313" key="16">
    <source>
        <dbReference type="EMBL" id="KAE8100222.1"/>
    </source>
</evidence>
<feature type="region of interest" description="Disordered" evidence="13">
    <location>
        <begin position="355"/>
        <end position="396"/>
    </location>
</feature>
<evidence type="ECO:0000256" key="11">
    <source>
        <dbReference type="ARBA" id="ARBA00033417"/>
    </source>
</evidence>
<accession>A0A5N6RL28</accession>
<dbReference type="InterPro" id="IPR017853">
    <property type="entry name" value="GH"/>
</dbReference>
<evidence type="ECO:0000256" key="13">
    <source>
        <dbReference type="SAM" id="MobiDB-lite"/>
    </source>
</evidence>
<feature type="transmembrane region" description="Helical" evidence="14">
    <location>
        <begin position="12"/>
        <end position="31"/>
    </location>
</feature>
<keyword evidence="6" id="KW-0732">Signal</keyword>
<dbReference type="OrthoDB" id="941679at2759"/>
<dbReference type="Proteomes" id="UP000327013">
    <property type="component" value="Chromosome 7"/>
</dbReference>
<dbReference type="GO" id="GO:0005576">
    <property type="term" value="C:extracellular region"/>
    <property type="evidence" value="ECO:0007669"/>
    <property type="project" value="UniProtKB-SubCell"/>
</dbReference>
<dbReference type="InterPro" id="IPR012946">
    <property type="entry name" value="X8"/>
</dbReference>
<evidence type="ECO:0000256" key="12">
    <source>
        <dbReference type="RuleBase" id="RU004335"/>
    </source>
</evidence>
<comment type="catalytic activity">
    <reaction evidence="1">
        <text>Hydrolysis of (1-&gt;3)-beta-D-glucosidic linkages in (1-&gt;3)-beta-D-glucans.</text>
        <dbReference type="EC" id="3.2.1.39"/>
    </reaction>
</comment>
<keyword evidence="9" id="KW-0326">Glycosidase</keyword>
<keyword evidence="5" id="KW-0964">Secreted</keyword>
<evidence type="ECO:0000256" key="2">
    <source>
        <dbReference type="ARBA" id="ARBA00004613"/>
    </source>
</evidence>
<dbReference type="SMART" id="SM00768">
    <property type="entry name" value="X8"/>
    <property type="match status" value="2"/>
</dbReference>
<organism evidence="16 17">
    <name type="scientific">Carpinus fangiana</name>
    <dbReference type="NCBI Taxonomy" id="176857"/>
    <lineage>
        <taxon>Eukaryota</taxon>
        <taxon>Viridiplantae</taxon>
        <taxon>Streptophyta</taxon>
        <taxon>Embryophyta</taxon>
        <taxon>Tracheophyta</taxon>
        <taxon>Spermatophyta</taxon>
        <taxon>Magnoliopsida</taxon>
        <taxon>eudicotyledons</taxon>
        <taxon>Gunneridae</taxon>
        <taxon>Pentapetalae</taxon>
        <taxon>rosids</taxon>
        <taxon>fabids</taxon>
        <taxon>Fagales</taxon>
        <taxon>Betulaceae</taxon>
        <taxon>Carpinus</taxon>
    </lineage>
</organism>
<keyword evidence="17" id="KW-1185">Reference proteome</keyword>
<dbReference type="SUPFAM" id="SSF51445">
    <property type="entry name" value="(Trans)glycosidases"/>
    <property type="match status" value="1"/>
</dbReference>
<dbReference type="InterPro" id="IPR000490">
    <property type="entry name" value="Glyco_hydro_17"/>
</dbReference>
<comment type="similarity">
    <text evidence="3 12">Belongs to the glycosyl hydrolase 17 family.</text>
</comment>
<evidence type="ECO:0000256" key="1">
    <source>
        <dbReference type="ARBA" id="ARBA00000382"/>
    </source>
</evidence>
<protein>
    <recommendedName>
        <fullName evidence="4">glucan endo-1,3-beta-D-glucosidase</fullName>
        <ecNumber evidence="4">3.2.1.39</ecNumber>
    </recommendedName>
    <alternativeName>
        <fullName evidence="10">(1-&gt;3)-beta-glucan endohydrolase</fullName>
    </alternativeName>
    <alternativeName>
        <fullName evidence="11">Beta-1,3-endoglucanase</fullName>
    </alternativeName>
</protein>
<evidence type="ECO:0000256" key="14">
    <source>
        <dbReference type="SAM" id="Phobius"/>
    </source>
</evidence>
<feature type="compositionally biased region" description="Pro residues" evidence="13">
    <location>
        <begin position="369"/>
        <end position="389"/>
    </location>
</feature>
<evidence type="ECO:0000313" key="17">
    <source>
        <dbReference type="Proteomes" id="UP000327013"/>
    </source>
</evidence>
<name>A0A5N6RL28_9ROSI</name>
<dbReference type="PANTHER" id="PTHR32227">
    <property type="entry name" value="GLUCAN ENDO-1,3-BETA-GLUCOSIDASE BG1-RELATED-RELATED"/>
    <property type="match status" value="1"/>
</dbReference>
<dbReference type="FunFam" id="3.20.20.80:FF:000005">
    <property type="entry name" value="Glucan endo-1,3-beta-glucosidase 14"/>
    <property type="match status" value="1"/>
</dbReference>
<evidence type="ECO:0000256" key="7">
    <source>
        <dbReference type="ARBA" id="ARBA00022801"/>
    </source>
</evidence>
<sequence>MRNGGSSSPMAVLRYVAVFVFLGLFHAVHVANSQSFIGVNYGQVADNLPPPSATAKLLQSTTIQKVRLYGSDPAIIKALANTGIGIVIGASNGDISALASDPNFAKNWINSNVIPFYPASKIILITVGNEVMTFGDRGLMEQLLPAMQNLQNALNGASLGGKIKVSTVHSMAVLKRSEPPSSGSFDPSIGDLMKGLLAFSNATRSPFTINPYPYFAYRGDTRPETLAFCLFQPNSGRFDSNTKIKYTNMFDAQVDAVRSALNSMGFKGVEIVVAETGWPYKGDTNEVGASVENAKAYNGNLIAHLRSKVGTPLMPGTSVDTYLFALYDENLKPGLASERAFGLFKPDLTMTYDVGLSKNSQTPSTPKTPVTPSPTPVTPSPTPVTPSSPKPKKGGTWCVPKAGVSDAQLQTNLDYACGQPGIDCSPIQPGGACFEPNTIASHATYAMNLLYQTAGRNPWNCDFSQTATLSSNNPSYNNCVYPVTPSPTPVTPSSPKPKKRGAWCVPKAGVSDAQLQTNLDYACGQPGIDCSPIQPGGACFEPNTIASHATYAMNLLYQIAGRNPWNCDFSQTAALSSNNPSDARCNTLSPLLTASMYLWDSSYMRQY</sequence>
<evidence type="ECO:0000256" key="10">
    <source>
        <dbReference type="ARBA" id="ARBA00033335"/>
    </source>
</evidence>
<dbReference type="EC" id="3.2.1.39" evidence="4"/>
<dbReference type="FunFam" id="1.20.58.1040:FF:000003">
    <property type="entry name" value="glucan endo-1,3-beta-glucosidase 7"/>
    <property type="match status" value="2"/>
</dbReference>
<keyword evidence="14" id="KW-0472">Membrane</keyword>
<reference evidence="16 17" key="1">
    <citation type="submission" date="2019-06" db="EMBL/GenBank/DDBJ databases">
        <title>A chromosomal-level reference genome of Carpinus fangiana (Coryloideae, Betulaceae).</title>
        <authorList>
            <person name="Yang X."/>
            <person name="Wang Z."/>
            <person name="Zhang L."/>
            <person name="Hao G."/>
            <person name="Liu J."/>
            <person name="Yang Y."/>
        </authorList>
    </citation>
    <scope>NUCLEOTIDE SEQUENCE [LARGE SCALE GENOMIC DNA]</scope>
    <source>
        <strain evidence="16">Cfa_2016G</strain>
        <tissue evidence="16">Leaf</tissue>
    </source>
</reference>